<reference evidence="1" key="1">
    <citation type="submission" date="2017-04" db="EMBL/GenBank/DDBJ databases">
        <title>Genome deletions in a multicellular cyanobacterial endosymbiont for morphological adaptation in marine diatoms.</title>
        <authorList>
            <person name="Wang Y."/>
            <person name="Gao H."/>
            <person name="Li R."/>
            <person name="Xu X."/>
        </authorList>
    </citation>
    <scope>NUCLEOTIDE SEQUENCE</scope>
    <source>
        <strain evidence="1">FACHB 800</strain>
    </source>
</reference>
<organism evidence="1 2">
    <name type="scientific">Richelia sinica FACHB-800</name>
    <dbReference type="NCBI Taxonomy" id="1357546"/>
    <lineage>
        <taxon>Bacteria</taxon>
        <taxon>Bacillati</taxon>
        <taxon>Cyanobacteriota</taxon>
        <taxon>Cyanophyceae</taxon>
        <taxon>Nostocales</taxon>
        <taxon>Nostocaceae</taxon>
        <taxon>Richelia</taxon>
    </lineage>
</organism>
<name>A0A975T9L6_9NOST</name>
<accession>A0A975T9L6</accession>
<dbReference type="Proteomes" id="UP000683511">
    <property type="component" value="Chromosome"/>
</dbReference>
<keyword evidence="2" id="KW-1185">Reference proteome</keyword>
<gene>
    <name evidence="1" type="ORF">B6N60_03340</name>
</gene>
<dbReference type="EMBL" id="CP021056">
    <property type="protein sequence ID" value="QXE24634.1"/>
    <property type="molecule type" value="Genomic_DNA"/>
</dbReference>
<sequence length="43" mass="5145">MAKENWYSQEYLSVPKALIYFTTEQHKKFIIFTVKANLPKPKI</sequence>
<dbReference type="AlphaFoldDB" id="A0A975T9L6"/>
<protein>
    <submittedName>
        <fullName evidence="1">Uncharacterized protein</fullName>
    </submittedName>
</protein>
<evidence type="ECO:0000313" key="2">
    <source>
        <dbReference type="Proteomes" id="UP000683511"/>
    </source>
</evidence>
<proteinExistence type="predicted"/>
<dbReference type="KEGG" id="rsin:B6N60_03340"/>
<evidence type="ECO:0000313" key="1">
    <source>
        <dbReference type="EMBL" id="QXE24634.1"/>
    </source>
</evidence>